<feature type="region of interest" description="Disordered" evidence="1">
    <location>
        <begin position="94"/>
        <end position="136"/>
    </location>
</feature>
<name>A0A4U6VID6_SETVI</name>
<evidence type="ECO:0000313" key="3">
    <source>
        <dbReference type="Proteomes" id="UP000298652"/>
    </source>
</evidence>
<dbReference type="AlphaFoldDB" id="A0A4U6VID6"/>
<gene>
    <name evidence="2" type="ORF">SEVIR_3G319800v2</name>
</gene>
<feature type="compositionally biased region" description="Low complexity" evidence="1">
    <location>
        <begin position="107"/>
        <end position="122"/>
    </location>
</feature>
<evidence type="ECO:0000256" key="1">
    <source>
        <dbReference type="SAM" id="MobiDB-lite"/>
    </source>
</evidence>
<dbReference type="OMA" id="NWIGPNP"/>
<feature type="region of interest" description="Disordered" evidence="1">
    <location>
        <begin position="1"/>
        <end position="76"/>
    </location>
</feature>
<feature type="compositionally biased region" description="Basic and acidic residues" evidence="1">
    <location>
        <begin position="221"/>
        <end position="231"/>
    </location>
</feature>
<dbReference type="EMBL" id="CM016554">
    <property type="protein sequence ID" value="TKW28264.1"/>
    <property type="molecule type" value="Genomic_DNA"/>
</dbReference>
<keyword evidence="3" id="KW-1185">Reference proteome</keyword>
<organism evidence="2 3">
    <name type="scientific">Setaria viridis</name>
    <name type="common">Green bristlegrass</name>
    <name type="synonym">Setaria italica subsp. viridis</name>
    <dbReference type="NCBI Taxonomy" id="4556"/>
    <lineage>
        <taxon>Eukaryota</taxon>
        <taxon>Viridiplantae</taxon>
        <taxon>Streptophyta</taxon>
        <taxon>Embryophyta</taxon>
        <taxon>Tracheophyta</taxon>
        <taxon>Spermatophyta</taxon>
        <taxon>Magnoliopsida</taxon>
        <taxon>Liliopsida</taxon>
        <taxon>Poales</taxon>
        <taxon>Poaceae</taxon>
        <taxon>PACMAD clade</taxon>
        <taxon>Panicoideae</taxon>
        <taxon>Panicodae</taxon>
        <taxon>Paniceae</taxon>
        <taxon>Cenchrinae</taxon>
        <taxon>Setaria</taxon>
    </lineage>
</organism>
<reference evidence="2" key="1">
    <citation type="submission" date="2019-03" db="EMBL/GenBank/DDBJ databases">
        <title>WGS assembly of Setaria viridis.</title>
        <authorList>
            <person name="Huang P."/>
            <person name="Jenkins J."/>
            <person name="Grimwood J."/>
            <person name="Barry K."/>
            <person name="Healey A."/>
            <person name="Mamidi S."/>
            <person name="Sreedasyam A."/>
            <person name="Shu S."/>
            <person name="Feldman M."/>
            <person name="Wu J."/>
            <person name="Yu Y."/>
            <person name="Chen C."/>
            <person name="Johnson J."/>
            <person name="Rokhsar D."/>
            <person name="Baxter I."/>
            <person name="Schmutz J."/>
            <person name="Brutnell T."/>
            <person name="Kellogg E."/>
        </authorList>
    </citation>
    <scope>NUCLEOTIDE SEQUENCE [LARGE SCALE GENOMIC DNA]</scope>
</reference>
<proteinExistence type="predicted"/>
<dbReference type="Proteomes" id="UP000298652">
    <property type="component" value="Chromosome 3"/>
</dbReference>
<protein>
    <submittedName>
        <fullName evidence="2">Uncharacterized protein</fullName>
    </submittedName>
</protein>
<feature type="compositionally biased region" description="Low complexity" evidence="1">
    <location>
        <begin position="24"/>
        <end position="74"/>
    </location>
</feature>
<accession>A0A4U6VID6</accession>
<feature type="region of interest" description="Disordered" evidence="1">
    <location>
        <begin position="168"/>
        <end position="231"/>
    </location>
</feature>
<feature type="compositionally biased region" description="Pro residues" evidence="1">
    <location>
        <begin position="193"/>
        <end position="212"/>
    </location>
</feature>
<evidence type="ECO:0000313" key="2">
    <source>
        <dbReference type="EMBL" id="TKW28264.1"/>
    </source>
</evidence>
<dbReference type="Gramene" id="TKW28264">
    <property type="protein sequence ID" value="TKW28264"/>
    <property type="gene ID" value="SEVIR_3G319800v2"/>
</dbReference>
<feature type="compositionally biased region" description="Pro residues" evidence="1">
    <location>
        <begin position="168"/>
        <end position="184"/>
    </location>
</feature>
<sequence>MGGTHLLGPSPTSSRRRRRDSRTGRLPQGPRPSPSRLRPLRLLASFHLPPRARVASAPSSRASNGRSSSVANNGHHQPLLLPWRRLRSFSPASPYVAPSPMRRCSTRRLSASSPREAAAPPSDAINGRPAFNLPRAPSRPIKIAIDLTRSSFPRLPLTRLLPCTAAPPPCAPRPAPPHRSPPPRAASLARAAPPSPAPLAAPPPPPPTPWPGRQPLLVSSDRPHERSEQELKKKIRRTFAFRTLRTL</sequence>